<gene>
    <name evidence="1" type="ORF">TrLO_g13874</name>
</gene>
<proteinExistence type="predicted"/>
<dbReference type="EMBL" id="BRXW01000012">
    <property type="protein sequence ID" value="GMH99529.1"/>
    <property type="molecule type" value="Genomic_DNA"/>
</dbReference>
<dbReference type="CDD" id="cd00821">
    <property type="entry name" value="PH"/>
    <property type="match status" value="1"/>
</dbReference>
<dbReference type="InterPro" id="IPR011993">
    <property type="entry name" value="PH-like_dom_sf"/>
</dbReference>
<dbReference type="AlphaFoldDB" id="A0A9W7F0V0"/>
<feature type="non-terminal residue" evidence="1">
    <location>
        <position position="1"/>
    </location>
</feature>
<accession>A0A9W7F0V0</accession>
<evidence type="ECO:0000313" key="2">
    <source>
        <dbReference type="Proteomes" id="UP001165122"/>
    </source>
</evidence>
<keyword evidence="2" id="KW-1185">Reference proteome</keyword>
<sequence length="176" mass="18846">RKLSGGTLTVEAGAVKGLVESSGLHDEDERGGEKEEELTGVNILDGVGGGEKVWGEVEEKVETASSDTIVVKKKGLVRQNVMGGIGMAAGLGVKRFIVVELNGSVLNLKIYDDESRSKAPKAEVLLDKTLICRPSQHSKVGFVVGTSSQKELFFNTSDAAERDAWMIFLQTLIIAE</sequence>
<evidence type="ECO:0000313" key="1">
    <source>
        <dbReference type="EMBL" id="GMH99529.1"/>
    </source>
</evidence>
<name>A0A9W7F0V0_9STRA</name>
<dbReference type="Proteomes" id="UP001165122">
    <property type="component" value="Unassembled WGS sequence"/>
</dbReference>
<protein>
    <recommendedName>
        <fullName evidence="3">PH domain-containing protein</fullName>
    </recommendedName>
</protein>
<comment type="caution">
    <text evidence="1">The sequence shown here is derived from an EMBL/GenBank/DDBJ whole genome shotgun (WGS) entry which is preliminary data.</text>
</comment>
<dbReference type="SUPFAM" id="SSF50729">
    <property type="entry name" value="PH domain-like"/>
    <property type="match status" value="1"/>
</dbReference>
<organism evidence="1 2">
    <name type="scientific">Triparma laevis f. longispina</name>
    <dbReference type="NCBI Taxonomy" id="1714387"/>
    <lineage>
        <taxon>Eukaryota</taxon>
        <taxon>Sar</taxon>
        <taxon>Stramenopiles</taxon>
        <taxon>Ochrophyta</taxon>
        <taxon>Bolidophyceae</taxon>
        <taxon>Parmales</taxon>
        <taxon>Triparmaceae</taxon>
        <taxon>Triparma</taxon>
    </lineage>
</organism>
<evidence type="ECO:0008006" key="3">
    <source>
        <dbReference type="Google" id="ProtNLM"/>
    </source>
</evidence>
<dbReference type="Gene3D" id="2.30.29.30">
    <property type="entry name" value="Pleckstrin-homology domain (PH domain)/Phosphotyrosine-binding domain (PTB)"/>
    <property type="match status" value="1"/>
</dbReference>
<reference evidence="2" key="1">
    <citation type="journal article" date="2023" name="Commun. Biol.">
        <title>Genome analysis of Parmales, the sister group of diatoms, reveals the evolutionary specialization of diatoms from phago-mixotrophs to photoautotrophs.</title>
        <authorList>
            <person name="Ban H."/>
            <person name="Sato S."/>
            <person name="Yoshikawa S."/>
            <person name="Yamada K."/>
            <person name="Nakamura Y."/>
            <person name="Ichinomiya M."/>
            <person name="Sato N."/>
            <person name="Blanc-Mathieu R."/>
            <person name="Endo H."/>
            <person name="Kuwata A."/>
            <person name="Ogata H."/>
        </authorList>
    </citation>
    <scope>NUCLEOTIDE SEQUENCE [LARGE SCALE GENOMIC DNA]</scope>
    <source>
        <strain evidence="2">NIES 3700</strain>
    </source>
</reference>